<name>A0A645AD94_9ZZZZ</name>
<dbReference type="EMBL" id="VSSQ01013294">
    <property type="protein sequence ID" value="MPM51175.1"/>
    <property type="molecule type" value="Genomic_DNA"/>
</dbReference>
<dbReference type="AlphaFoldDB" id="A0A645AD94"/>
<protein>
    <submittedName>
        <fullName evidence="1">Uncharacterized protein</fullName>
    </submittedName>
</protein>
<reference evidence="1" key="1">
    <citation type="submission" date="2019-08" db="EMBL/GenBank/DDBJ databases">
        <authorList>
            <person name="Kucharzyk K."/>
            <person name="Murdoch R.W."/>
            <person name="Higgins S."/>
            <person name="Loffler F."/>
        </authorList>
    </citation>
    <scope>NUCLEOTIDE SEQUENCE</scope>
</reference>
<evidence type="ECO:0000313" key="1">
    <source>
        <dbReference type="EMBL" id="MPM51175.1"/>
    </source>
</evidence>
<organism evidence="1">
    <name type="scientific">bioreactor metagenome</name>
    <dbReference type="NCBI Taxonomy" id="1076179"/>
    <lineage>
        <taxon>unclassified sequences</taxon>
        <taxon>metagenomes</taxon>
        <taxon>ecological metagenomes</taxon>
    </lineage>
</organism>
<accession>A0A645AD94</accession>
<gene>
    <name evidence="1" type="ORF">SDC9_97922</name>
</gene>
<proteinExistence type="predicted"/>
<comment type="caution">
    <text evidence="1">The sequence shown here is derived from an EMBL/GenBank/DDBJ whole genome shotgun (WGS) entry which is preliminary data.</text>
</comment>
<sequence length="106" mass="12283">MVNHSGEDGADVSCLLNNLKETAKRQVLNPHDYPAYMLMQATSLMPWSVKQEDLEIIINEMSRYAQAMRPIDNDRFLIFIRLQSTHPTIRPQSYRAEECQINALFV</sequence>